<keyword evidence="4" id="KW-0456">Lyase</keyword>
<protein>
    <submittedName>
        <fullName evidence="4">Citryl-CoA lyase</fullName>
        <ecNumber evidence="4">4.1.3.34</ecNumber>
    </submittedName>
</protein>
<evidence type="ECO:0000256" key="1">
    <source>
        <dbReference type="ARBA" id="ARBA00010566"/>
    </source>
</evidence>
<sequence>MTRRSADQEPETAPRDVTTSRGVTTSQDVTTSRGVTTSQDVIDSREVTDWWATAVSRIRPGEILLRGYPVEQLIGQMSFAETIWLMLRGELPSRIQGRLLEAALVAAVDHGPQAPSIAAARMAATCGVGLNNAVATGVNLLGDVHGGAGQQCMRVLAELERAVAEGADIDEAAKNLVAEHRATGSHIPGFGHRFHPYDPRRTPLLDLVGAAVADGAAPGWALRAGTALERALAEGRGRPVPMNIDGATAIVYSELGFPPELGRGLFVLSRSVGILSHAWEEKSGGVRIKGPIPRRLLPSYRGPAPRDLIRPEGGKAEEGAGRADSA</sequence>
<organism evidence="4 5">
    <name type="scientific">Streptomyces niphimycinicus</name>
    <dbReference type="NCBI Taxonomy" id="2842201"/>
    <lineage>
        <taxon>Bacteria</taxon>
        <taxon>Bacillati</taxon>
        <taxon>Actinomycetota</taxon>
        <taxon>Actinomycetes</taxon>
        <taxon>Kitasatosporales</taxon>
        <taxon>Streptomycetaceae</taxon>
        <taxon>Streptomyces</taxon>
    </lineage>
</organism>
<accession>A0ABS6CK49</accession>
<dbReference type="NCBIfam" id="NF004864">
    <property type="entry name" value="PRK06224.1-1"/>
    <property type="match status" value="1"/>
</dbReference>
<dbReference type="Pfam" id="PF00285">
    <property type="entry name" value="Citrate_synt"/>
    <property type="match status" value="1"/>
</dbReference>
<evidence type="ECO:0000256" key="3">
    <source>
        <dbReference type="SAM" id="MobiDB-lite"/>
    </source>
</evidence>
<reference evidence="4 5" key="1">
    <citation type="submission" date="2021-06" db="EMBL/GenBank/DDBJ databases">
        <authorList>
            <person name="Pan X."/>
        </authorList>
    </citation>
    <scope>NUCLEOTIDE SEQUENCE [LARGE SCALE GENOMIC DNA]</scope>
    <source>
        <strain evidence="4 5">4503</strain>
    </source>
</reference>
<dbReference type="CDD" id="cd06100">
    <property type="entry name" value="CCL_ACL-C"/>
    <property type="match status" value="1"/>
</dbReference>
<dbReference type="PANTHER" id="PTHR11739">
    <property type="entry name" value="CITRATE SYNTHASE"/>
    <property type="match status" value="1"/>
</dbReference>
<dbReference type="InterPro" id="IPR002020">
    <property type="entry name" value="Citrate_synthase"/>
</dbReference>
<comment type="similarity">
    <text evidence="1">Belongs to the citrate synthase family.</text>
</comment>
<feature type="compositionally biased region" description="Basic and acidic residues" evidence="3">
    <location>
        <begin position="307"/>
        <end position="326"/>
    </location>
</feature>
<dbReference type="EC" id="4.1.3.34" evidence="4"/>
<evidence type="ECO:0000313" key="5">
    <source>
        <dbReference type="Proteomes" id="UP000720508"/>
    </source>
</evidence>
<comment type="caution">
    <text evidence="4">The sequence shown here is derived from an EMBL/GenBank/DDBJ whole genome shotgun (WGS) entry which is preliminary data.</text>
</comment>
<gene>
    <name evidence="4" type="ORF">KN815_25500</name>
</gene>
<evidence type="ECO:0000256" key="2">
    <source>
        <dbReference type="ARBA" id="ARBA00022679"/>
    </source>
</evidence>
<feature type="region of interest" description="Disordered" evidence="3">
    <location>
        <begin position="1"/>
        <end position="35"/>
    </location>
</feature>
<dbReference type="RefSeq" id="WP_216344260.1">
    <property type="nucleotide sequence ID" value="NZ_JAHLEM010000295.1"/>
</dbReference>
<proteinExistence type="inferred from homology"/>
<dbReference type="GO" id="GO:0008816">
    <property type="term" value="F:citryl-CoA lyase activity"/>
    <property type="evidence" value="ECO:0007669"/>
    <property type="project" value="UniProtKB-EC"/>
</dbReference>
<dbReference type="PANTHER" id="PTHR11739:SF4">
    <property type="entry name" value="CITRATE SYNTHASE, PEROXISOMAL"/>
    <property type="match status" value="1"/>
</dbReference>
<evidence type="ECO:0000313" key="4">
    <source>
        <dbReference type="EMBL" id="MBU3867290.1"/>
    </source>
</evidence>
<name>A0ABS6CK49_9ACTN</name>
<feature type="region of interest" description="Disordered" evidence="3">
    <location>
        <begin position="299"/>
        <end position="326"/>
    </location>
</feature>
<feature type="compositionally biased region" description="Polar residues" evidence="3">
    <location>
        <begin position="17"/>
        <end position="35"/>
    </location>
</feature>
<dbReference type="EMBL" id="JAHLEM010000295">
    <property type="protein sequence ID" value="MBU3867290.1"/>
    <property type="molecule type" value="Genomic_DNA"/>
</dbReference>
<keyword evidence="5" id="KW-1185">Reference proteome</keyword>
<keyword evidence="2" id="KW-0808">Transferase</keyword>
<dbReference type="Proteomes" id="UP000720508">
    <property type="component" value="Unassembled WGS sequence"/>
</dbReference>